<dbReference type="EMBL" id="BRVS01000009">
    <property type="protein sequence ID" value="GLB67810.1"/>
    <property type="molecule type" value="Genomic_DNA"/>
</dbReference>
<reference evidence="3 4" key="1">
    <citation type="journal article" date="2023" name="Int. J. Syst. Evol. Microbiol.">
        <title>Arthrobacter mangrovi sp. nov., an actinobacterium isolated from the rhizosphere of a mangrove.</title>
        <authorList>
            <person name="Hamada M."/>
            <person name="Saitou S."/>
            <person name="Enomoto N."/>
            <person name="Nanri K."/>
            <person name="Hidaka K."/>
            <person name="Miura T."/>
            <person name="Tamura T."/>
        </authorList>
    </citation>
    <scope>NUCLEOTIDE SEQUENCE [LARGE SCALE GENOMIC DNA]</scope>
    <source>
        <strain evidence="3 4">NBRC 112813</strain>
    </source>
</reference>
<keyword evidence="4" id="KW-1185">Reference proteome</keyword>
<evidence type="ECO:0000256" key="1">
    <source>
        <dbReference type="SAM" id="MobiDB-lite"/>
    </source>
</evidence>
<feature type="region of interest" description="Disordered" evidence="1">
    <location>
        <begin position="63"/>
        <end position="118"/>
    </location>
</feature>
<evidence type="ECO:0000313" key="3">
    <source>
        <dbReference type="EMBL" id="GLB67810.1"/>
    </source>
</evidence>
<feature type="compositionally biased region" description="Pro residues" evidence="1">
    <location>
        <begin position="100"/>
        <end position="118"/>
    </location>
</feature>
<gene>
    <name evidence="3" type="ORF">AHIS1636_22500</name>
</gene>
<dbReference type="RefSeq" id="WP_264795924.1">
    <property type="nucleotide sequence ID" value="NZ_BRVS01000009.1"/>
</dbReference>
<protein>
    <recommendedName>
        <fullName evidence="2">HNH domain-containing protein</fullName>
    </recommendedName>
</protein>
<dbReference type="CDD" id="cd00085">
    <property type="entry name" value="HNHc"/>
    <property type="match status" value="1"/>
</dbReference>
<proteinExistence type="predicted"/>
<accession>A0ABQ5MVJ1</accession>
<dbReference type="Pfam" id="PF01844">
    <property type="entry name" value="HNH"/>
    <property type="match status" value="1"/>
</dbReference>
<sequence length="118" mass="13678">MRHPPEWLKREIRLRDGTCRGLGCRTHWKHCELDHTLAWEHGGKTELDNLALRCKPDHLAKHNDDWHTTQQPHGVIRHQTRTGQTYTSYPDGSWINNGLQPPPPPPPDPYNDTTPPPF</sequence>
<feature type="domain" description="HNH" evidence="2">
    <location>
        <begin position="28"/>
        <end position="63"/>
    </location>
</feature>
<evidence type="ECO:0000313" key="4">
    <source>
        <dbReference type="Proteomes" id="UP001209654"/>
    </source>
</evidence>
<dbReference type="InterPro" id="IPR003615">
    <property type="entry name" value="HNH_nuc"/>
</dbReference>
<dbReference type="InterPro" id="IPR002711">
    <property type="entry name" value="HNH"/>
</dbReference>
<dbReference type="Proteomes" id="UP001209654">
    <property type="component" value="Unassembled WGS sequence"/>
</dbReference>
<evidence type="ECO:0000259" key="2">
    <source>
        <dbReference type="Pfam" id="PF01844"/>
    </source>
</evidence>
<feature type="compositionally biased region" description="Polar residues" evidence="1">
    <location>
        <begin position="81"/>
        <end position="99"/>
    </location>
</feature>
<comment type="caution">
    <text evidence="3">The sequence shown here is derived from an EMBL/GenBank/DDBJ whole genome shotgun (WGS) entry which is preliminary data.</text>
</comment>
<organism evidence="3 4">
    <name type="scientific">Arthrobacter mangrovi</name>
    <dbReference type="NCBI Taxonomy" id="2966350"/>
    <lineage>
        <taxon>Bacteria</taxon>
        <taxon>Bacillati</taxon>
        <taxon>Actinomycetota</taxon>
        <taxon>Actinomycetes</taxon>
        <taxon>Micrococcales</taxon>
        <taxon>Micrococcaceae</taxon>
        <taxon>Arthrobacter</taxon>
    </lineage>
</organism>
<name>A0ABQ5MVJ1_9MICC</name>
<dbReference type="Gene3D" id="1.10.30.50">
    <property type="match status" value="1"/>
</dbReference>